<protein>
    <recommendedName>
        <fullName evidence="4">DUF3617 family protein</fullName>
    </recommendedName>
</protein>
<organism evidence="2 3">
    <name type="scientific">Sphingobium yanoikuyae</name>
    <name type="common">Sphingomonas yanoikuyae</name>
    <dbReference type="NCBI Taxonomy" id="13690"/>
    <lineage>
        <taxon>Bacteria</taxon>
        <taxon>Pseudomonadati</taxon>
        <taxon>Pseudomonadota</taxon>
        <taxon>Alphaproteobacteria</taxon>
        <taxon>Sphingomonadales</taxon>
        <taxon>Sphingomonadaceae</taxon>
        <taxon>Sphingobium</taxon>
    </lineage>
</organism>
<feature type="signal peptide" evidence="1">
    <location>
        <begin position="1"/>
        <end position="23"/>
    </location>
</feature>
<dbReference type="PATRIC" id="fig|13690.10.peg.3438"/>
<dbReference type="AlphaFoldDB" id="A0A084EI18"/>
<dbReference type="InterPro" id="IPR022061">
    <property type="entry name" value="DUF3617"/>
</dbReference>
<name>A0A084EI18_SPHYA</name>
<dbReference type="RefSeq" id="WP_037521041.1">
    <property type="nucleotide sequence ID" value="NZ_JGVR01000021.1"/>
</dbReference>
<dbReference type="Pfam" id="PF12276">
    <property type="entry name" value="DUF3617"/>
    <property type="match status" value="1"/>
</dbReference>
<evidence type="ECO:0000313" key="3">
    <source>
        <dbReference type="Proteomes" id="UP000028534"/>
    </source>
</evidence>
<gene>
    <name evidence="2" type="ORF">CP98_03357</name>
</gene>
<evidence type="ECO:0000256" key="1">
    <source>
        <dbReference type="SAM" id="SignalP"/>
    </source>
</evidence>
<evidence type="ECO:0008006" key="4">
    <source>
        <dbReference type="Google" id="ProtNLM"/>
    </source>
</evidence>
<keyword evidence="1" id="KW-0732">Signal</keyword>
<feature type="chain" id="PRO_5001774155" description="DUF3617 family protein" evidence="1">
    <location>
        <begin position="24"/>
        <end position="289"/>
    </location>
</feature>
<evidence type="ECO:0000313" key="2">
    <source>
        <dbReference type="EMBL" id="KEZ17610.1"/>
    </source>
</evidence>
<sequence length="289" mass="31069">MTGRRWRRGLALALLGASGTALGTDAPQQAEDEIVVIAGRMKIINIEYALRGPWLRACNLDGTTGTPAADRAICMLLQQCLLDGKTRREEAKQCVNARIDDLANHRGTLPALLNEAALETAAAGPSVPADEAEPSDAIIVTGARHVINPGLWRFTEIGTYVSSVSGHHPPGTRQWEACIPDRRDDLAIRYAVEGPPLPAGTRMQRECHQWRIKLSGRKFEGRLNCSRPNGGNSYGSMTGSVTGDTLEASAERKTVGGRGLRGMGMQQPAFFATVKTELSGKRVGVCASR</sequence>
<dbReference type="Proteomes" id="UP000028534">
    <property type="component" value="Unassembled WGS sequence"/>
</dbReference>
<accession>A0A084EI18</accession>
<proteinExistence type="predicted"/>
<dbReference type="EMBL" id="JGVR01000021">
    <property type="protein sequence ID" value="KEZ17610.1"/>
    <property type="molecule type" value="Genomic_DNA"/>
</dbReference>
<reference evidence="2 3" key="1">
    <citation type="submission" date="2014-03" db="EMBL/GenBank/DDBJ databases">
        <title>Genome sequence of Sphingobium yanoikuyae B1.</title>
        <authorList>
            <person name="Gan H.M."/>
            <person name="Gan H.Y."/>
            <person name="Savka M.A."/>
        </authorList>
    </citation>
    <scope>NUCLEOTIDE SEQUENCE [LARGE SCALE GENOMIC DNA]</scope>
    <source>
        <strain evidence="2 3">B1</strain>
    </source>
</reference>
<comment type="caution">
    <text evidence="2">The sequence shown here is derived from an EMBL/GenBank/DDBJ whole genome shotgun (WGS) entry which is preliminary data.</text>
</comment>